<organism evidence="3 4">
    <name type="scientific">Mytilus coruscus</name>
    <name type="common">Sea mussel</name>
    <dbReference type="NCBI Taxonomy" id="42192"/>
    <lineage>
        <taxon>Eukaryota</taxon>
        <taxon>Metazoa</taxon>
        <taxon>Spiralia</taxon>
        <taxon>Lophotrochozoa</taxon>
        <taxon>Mollusca</taxon>
        <taxon>Bivalvia</taxon>
        <taxon>Autobranchia</taxon>
        <taxon>Pteriomorphia</taxon>
        <taxon>Mytilida</taxon>
        <taxon>Mytiloidea</taxon>
        <taxon>Mytilidae</taxon>
        <taxon>Mytilinae</taxon>
        <taxon>Mytilus</taxon>
    </lineage>
</organism>
<dbReference type="Pfam" id="PF25340">
    <property type="entry name" value="BCD_RFX"/>
    <property type="match status" value="1"/>
</dbReference>
<dbReference type="GO" id="GO:0000978">
    <property type="term" value="F:RNA polymerase II cis-regulatory region sequence-specific DNA binding"/>
    <property type="evidence" value="ECO:0007669"/>
    <property type="project" value="TreeGrafter"/>
</dbReference>
<proteinExistence type="predicted"/>
<dbReference type="InterPro" id="IPR003150">
    <property type="entry name" value="DNA-bd_RFX"/>
</dbReference>
<evidence type="ECO:0000313" key="4">
    <source>
        <dbReference type="Proteomes" id="UP000507470"/>
    </source>
</evidence>
<dbReference type="InterPro" id="IPR036388">
    <property type="entry name" value="WH-like_DNA-bd_sf"/>
</dbReference>
<evidence type="ECO:0000259" key="2">
    <source>
        <dbReference type="PROSITE" id="PS51526"/>
    </source>
</evidence>
<dbReference type="Proteomes" id="UP000507470">
    <property type="component" value="Unassembled WGS sequence"/>
</dbReference>
<dbReference type="OrthoDB" id="10069709at2759"/>
<reference evidence="3 4" key="1">
    <citation type="submission" date="2020-06" db="EMBL/GenBank/DDBJ databases">
        <authorList>
            <person name="Li R."/>
            <person name="Bekaert M."/>
        </authorList>
    </citation>
    <scope>NUCLEOTIDE SEQUENCE [LARGE SCALE GENOMIC DNA]</scope>
    <source>
        <strain evidence="4">wild</strain>
    </source>
</reference>
<dbReference type="EMBL" id="CACVKT020008128">
    <property type="protein sequence ID" value="CAC5413243.1"/>
    <property type="molecule type" value="Genomic_DNA"/>
</dbReference>
<sequence>MFLLYLFTAMMKDLKYCVERPQYLRMTLEDCSMCLKNFADPVFSSVACETQSDCEIEELMDVQCHQLELPDFCPIETASQSGKFEDAVKNLADSIYYSTFSGSGKIQSPKIEQWLSENFIEHEDKNVARREMYNYYCECCKFHRETPCNQATFGKIVRVVFPGIKTRRIGIRGHSRYHYFGIGPVNNRRKFTPSIPHRSYFRHEDIDHNPAVVLQCPDRVRPNGYHDVELFLADFPTIETVAVKCKHKILAFEFLQMYKDHAVTLISSIVNAEFDKVTRCISEFWTGLPVKMYPLLNQSDFVSVVEECDLLVYFVINDILVPIVPYVVNKGMTEAVKHLLHCLPKCLTNSLILLPDLLRIQKLKVYQEFQQSIQKQLHISCIYTVVSVVLRNQDVTSRLHNDWKHLDSNEVYGRISTVVQQIDLKDVLFYIKKIEMILNSKENIPEQLTRLVHTVLQTYWKSTDRQKPQIQLFVLQWSYISGQIIQLLAEEHSSVTGLFLLLEVLCKDYLMFLIEKHVEI</sequence>
<dbReference type="PROSITE" id="PS51526">
    <property type="entry name" value="RFX_DBD"/>
    <property type="match status" value="1"/>
</dbReference>
<keyword evidence="1" id="KW-0238">DNA-binding</keyword>
<dbReference type="AlphaFoldDB" id="A0A6J8DZT5"/>
<feature type="domain" description="RFX-type winged-helix" evidence="2">
    <location>
        <begin position="111"/>
        <end position="186"/>
    </location>
</feature>
<accession>A0A6J8DZT5</accession>
<dbReference type="PANTHER" id="PTHR12619">
    <property type="entry name" value="RFX TRANSCRIPTION FACTOR FAMILY"/>
    <property type="match status" value="1"/>
</dbReference>
<evidence type="ECO:0000256" key="1">
    <source>
        <dbReference type="ARBA" id="ARBA00023125"/>
    </source>
</evidence>
<gene>
    <name evidence="3" type="ORF">MCOR_46150</name>
</gene>
<dbReference type="Gene3D" id="1.10.10.10">
    <property type="entry name" value="Winged helix-like DNA-binding domain superfamily/Winged helix DNA-binding domain"/>
    <property type="match status" value="1"/>
</dbReference>
<dbReference type="InterPro" id="IPR036390">
    <property type="entry name" value="WH_DNA-bd_sf"/>
</dbReference>
<dbReference type="SUPFAM" id="SSF46785">
    <property type="entry name" value="Winged helix' DNA-binding domain"/>
    <property type="match status" value="1"/>
</dbReference>
<dbReference type="InterPro" id="IPR039779">
    <property type="entry name" value="RFX-like"/>
</dbReference>
<name>A0A6J8DZT5_MYTCO</name>
<dbReference type="InterPro" id="IPR057321">
    <property type="entry name" value="RFX1-4/6/8-like_BCD"/>
</dbReference>
<protein>
    <submittedName>
        <fullName evidence="3">RFX4</fullName>
    </submittedName>
</protein>
<evidence type="ECO:0000313" key="3">
    <source>
        <dbReference type="EMBL" id="CAC5413243.1"/>
    </source>
</evidence>
<keyword evidence="4" id="KW-1185">Reference proteome</keyword>
<dbReference type="Pfam" id="PF02257">
    <property type="entry name" value="RFX_DNA_binding"/>
    <property type="match status" value="1"/>
</dbReference>
<dbReference type="PANTHER" id="PTHR12619:SF5">
    <property type="entry name" value="TRANSCRIPTION FACTOR RFX4"/>
    <property type="match status" value="1"/>
</dbReference>
<dbReference type="GO" id="GO:0000981">
    <property type="term" value="F:DNA-binding transcription factor activity, RNA polymerase II-specific"/>
    <property type="evidence" value="ECO:0007669"/>
    <property type="project" value="TreeGrafter"/>
</dbReference>